<reference evidence="3 4" key="1">
    <citation type="submission" date="2018-06" db="EMBL/GenBank/DDBJ databases">
        <title>A transcriptomic atlas of mushroom development highlights an independent origin of complex multicellularity.</title>
        <authorList>
            <consortium name="DOE Joint Genome Institute"/>
            <person name="Krizsan K."/>
            <person name="Almasi E."/>
            <person name="Merenyi Z."/>
            <person name="Sahu N."/>
            <person name="Viragh M."/>
            <person name="Koszo T."/>
            <person name="Mondo S."/>
            <person name="Kiss B."/>
            <person name="Balint B."/>
            <person name="Kues U."/>
            <person name="Barry K."/>
            <person name="Hegedus J.C."/>
            <person name="Henrissat B."/>
            <person name="Johnson J."/>
            <person name="Lipzen A."/>
            <person name="Ohm R."/>
            <person name="Nagy I."/>
            <person name="Pangilinan J."/>
            <person name="Yan J."/>
            <person name="Xiong Y."/>
            <person name="Grigoriev I.V."/>
            <person name="Hibbett D.S."/>
            <person name="Nagy L.G."/>
        </authorList>
    </citation>
    <scope>NUCLEOTIDE SEQUENCE [LARGE SCALE GENOMIC DNA]</scope>
    <source>
        <strain evidence="3 4">SZMC22713</strain>
    </source>
</reference>
<dbReference type="STRING" id="50990.A0A4Y7PV35"/>
<evidence type="ECO:0000256" key="1">
    <source>
        <dbReference type="SAM" id="Coils"/>
    </source>
</evidence>
<evidence type="ECO:0000259" key="2">
    <source>
        <dbReference type="Pfam" id="PF12937"/>
    </source>
</evidence>
<name>A0A4Y7PV35_9AGAM</name>
<proteinExistence type="predicted"/>
<dbReference type="OrthoDB" id="3229088at2759"/>
<dbReference type="Gene3D" id="1.20.1280.50">
    <property type="match status" value="1"/>
</dbReference>
<organism evidence="3 4">
    <name type="scientific">Rickenella mellea</name>
    <dbReference type="NCBI Taxonomy" id="50990"/>
    <lineage>
        <taxon>Eukaryota</taxon>
        <taxon>Fungi</taxon>
        <taxon>Dikarya</taxon>
        <taxon>Basidiomycota</taxon>
        <taxon>Agaricomycotina</taxon>
        <taxon>Agaricomycetes</taxon>
        <taxon>Hymenochaetales</taxon>
        <taxon>Rickenellaceae</taxon>
        <taxon>Rickenella</taxon>
    </lineage>
</organism>
<dbReference type="Proteomes" id="UP000294933">
    <property type="component" value="Unassembled WGS sequence"/>
</dbReference>
<dbReference type="EMBL" id="ML170198">
    <property type="protein sequence ID" value="TDL19274.1"/>
    <property type="molecule type" value="Genomic_DNA"/>
</dbReference>
<keyword evidence="4" id="KW-1185">Reference proteome</keyword>
<dbReference type="VEuPathDB" id="FungiDB:BD410DRAFT_792307"/>
<gene>
    <name evidence="3" type="ORF">BD410DRAFT_792307</name>
</gene>
<feature type="coiled-coil region" evidence="1">
    <location>
        <begin position="71"/>
        <end position="98"/>
    </location>
</feature>
<dbReference type="InterPro" id="IPR001810">
    <property type="entry name" value="F-box_dom"/>
</dbReference>
<protein>
    <recommendedName>
        <fullName evidence="2">F-box domain-containing protein</fullName>
    </recommendedName>
</protein>
<evidence type="ECO:0000313" key="4">
    <source>
        <dbReference type="Proteomes" id="UP000294933"/>
    </source>
</evidence>
<evidence type="ECO:0000313" key="3">
    <source>
        <dbReference type="EMBL" id="TDL19274.1"/>
    </source>
</evidence>
<sequence length="507" mass="57739">MDKKDGILTPLEMYGLDRLLQLLTRAKATGWSDAFASQADVSGALKSEGLGESNESFLPYPEPLATHRKAIADARACLEALNITRERLKRRLRALRRVSMPLVLKDGIKRLPDDVLATIFEIGHSMRLSDDLIFSCTHVSHVCRRFRQISLQTPTLWTRIHQTYGEGQIREFISRSGQLDLDVKLHGSIGGSKFEPFLMGMKRTSHRWTSICIPDEKTKTYMTGLGITDLPRLRHLIYTYPADLSTFSMPRLSQFEGYGSLLPAGRGFLPQLTHVELHLWRDGVGVAELANTLHGMRNIRDLSLNLLHCTVDNESLPMDSTAFPKPRSVHIDRLSISIVGEMRQYSALLFDALMHLTPSTFKLSMNSENTDFLLFNSKFQIFPYSPIVKFHIPTRIEAMGILQDLMKGCDIVRTIEFDTSKAVDPVRFRTRLLRDDDWERIRSLDHLRFINCDEFSEIAVGAFANKFLRGKTKTGLQCLELISCKKISEDFLLELKDEFGDSLKWTL</sequence>
<keyword evidence="1" id="KW-0175">Coiled coil</keyword>
<accession>A0A4Y7PV35</accession>
<feature type="domain" description="F-box" evidence="2">
    <location>
        <begin position="109"/>
        <end position="162"/>
    </location>
</feature>
<dbReference type="AlphaFoldDB" id="A0A4Y7PV35"/>
<dbReference type="Pfam" id="PF12937">
    <property type="entry name" value="F-box-like"/>
    <property type="match status" value="1"/>
</dbReference>